<dbReference type="AlphaFoldDB" id="B5Y5R7"/>
<keyword evidence="3" id="KW-0732">Signal</keyword>
<dbReference type="STRING" id="556484.B5Y5R7"/>
<dbReference type="InterPro" id="IPR051222">
    <property type="entry name" value="PPR/CCM1_RNA-binding"/>
</dbReference>
<dbReference type="OrthoDB" id="47432at2759"/>
<proteinExistence type="predicted"/>
<reference evidence="4 5" key="1">
    <citation type="journal article" date="2008" name="Nature">
        <title>The Phaeodactylum genome reveals the evolutionary history of diatom genomes.</title>
        <authorList>
            <person name="Bowler C."/>
            <person name="Allen A.E."/>
            <person name="Badger J.H."/>
            <person name="Grimwood J."/>
            <person name="Jabbari K."/>
            <person name="Kuo A."/>
            <person name="Maheswari U."/>
            <person name="Martens C."/>
            <person name="Maumus F."/>
            <person name="Otillar R.P."/>
            <person name="Rayko E."/>
            <person name="Salamov A."/>
            <person name="Vandepoele K."/>
            <person name="Beszteri B."/>
            <person name="Gruber A."/>
            <person name="Heijde M."/>
            <person name="Katinka M."/>
            <person name="Mock T."/>
            <person name="Valentin K."/>
            <person name="Verret F."/>
            <person name="Berges J.A."/>
            <person name="Brownlee C."/>
            <person name="Cadoret J.P."/>
            <person name="Chiovitti A."/>
            <person name="Choi C.J."/>
            <person name="Coesel S."/>
            <person name="De Martino A."/>
            <person name="Detter J.C."/>
            <person name="Durkin C."/>
            <person name="Falciatore A."/>
            <person name="Fournet J."/>
            <person name="Haruta M."/>
            <person name="Huysman M.J."/>
            <person name="Jenkins B.D."/>
            <person name="Jiroutova K."/>
            <person name="Jorgensen R.E."/>
            <person name="Joubert Y."/>
            <person name="Kaplan A."/>
            <person name="Kroger N."/>
            <person name="Kroth P.G."/>
            <person name="La Roche J."/>
            <person name="Lindquist E."/>
            <person name="Lommer M."/>
            <person name="Martin-Jezequel V."/>
            <person name="Lopez P.J."/>
            <person name="Lucas S."/>
            <person name="Mangogna M."/>
            <person name="McGinnis K."/>
            <person name="Medlin L.K."/>
            <person name="Montsant A."/>
            <person name="Oudot-Le Secq M.P."/>
            <person name="Napoli C."/>
            <person name="Obornik M."/>
            <person name="Parker M.S."/>
            <person name="Petit J.L."/>
            <person name="Porcel B.M."/>
            <person name="Poulsen N."/>
            <person name="Robison M."/>
            <person name="Rychlewski L."/>
            <person name="Rynearson T.A."/>
            <person name="Schmutz J."/>
            <person name="Shapiro H."/>
            <person name="Siaut M."/>
            <person name="Stanley M."/>
            <person name="Sussman M.R."/>
            <person name="Taylor A.R."/>
            <person name="Vardi A."/>
            <person name="von Dassow P."/>
            <person name="Vyverman W."/>
            <person name="Willis A."/>
            <person name="Wyrwicz L.S."/>
            <person name="Rokhsar D.S."/>
            <person name="Weissenbach J."/>
            <person name="Armbrust E.V."/>
            <person name="Green B.R."/>
            <person name="Van de Peer Y."/>
            <person name="Grigoriev I.V."/>
        </authorList>
    </citation>
    <scope>NUCLEOTIDE SEQUENCE [LARGE SCALE GENOMIC DNA]</scope>
    <source>
        <strain evidence="4 5">CCAP 1055/1</strain>
    </source>
</reference>
<dbReference type="Gene3D" id="1.25.40.10">
    <property type="entry name" value="Tetratricopeptide repeat domain"/>
    <property type="match status" value="1"/>
</dbReference>
<feature type="region of interest" description="Disordered" evidence="2">
    <location>
        <begin position="25"/>
        <end position="83"/>
    </location>
</feature>
<reference evidence="5" key="2">
    <citation type="submission" date="2008-08" db="EMBL/GenBank/DDBJ databases">
        <authorList>
            <consortium name="Diatom Consortium"/>
            <person name="Grigoriev I."/>
            <person name="Grimwood J."/>
            <person name="Kuo A."/>
            <person name="Otillar R.P."/>
            <person name="Salamov A."/>
            <person name="Detter J.C."/>
            <person name="Lindquist E."/>
            <person name="Shapiro H."/>
            <person name="Lucas S."/>
            <person name="Glavina del Rio T."/>
            <person name="Pitluck S."/>
            <person name="Rokhsar D."/>
            <person name="Bowler C."/>
        </authorList>
    </citation>
    <scope>GENOME REANNOTATION</scope>
    <source>
        <strain evidence="5">CCAP 1055/1</strain>
    </source>
</reference>
<dbReference type="EMBL" id="CP001142">
    <property type="protein sequence ID" value="ACI65982.1"/>
    <property type="molecule type" value="Genomic_DNA"/>
</dbReference>
<evidence type="ECO:0000313" key="4">
    <source>
        <dbReference type="EMBL" id="ACI65982.1"/>
    </source>
</evidence>
<dbReference type="KEGG" id="pti:PHATR_44221"/>
<dbReference type="RefSeq" id="XP_002186512.1">
    <property type="nucleotide sequence ID" value="XM_002186476.1"/>
</dbReference>
<keyword evidence="5" id="KW-1185">Reference proteome</keyword>
<evidence type="ECO:0008006" key="6">
    <source>
        <dbReference type="Google" id="ProtNLM"/>
    </source>
</evidence>
<evidence type="ECO:0000256" key="2">
    <source>
        <dbReference type="SAM" id="MobiDB-lite"/>
    </source>
</evidence>
<feature type="chain" id="PRO_5002841188" description="Pentatricopeptide repeat-containing protein" evidence="3">
    <location>
        <begin position="21"/>
        <end position="249"/>
    </location>
</feature>
<dbReference type="InParanoid" id="B5Y5R7"/>
<dbReference type="InterPro" id="IPR011990">
    <property type="entry name" value="TPR-like_helical_dom_sf"/>
</dbReference>
<dbReference type="Proteomes" id="UP000000759">
    <property type="component" value="Chromosome 3"/>
</dbReference>
<accession>B5Y5R7</accession>
<evidence type="ECO:0000256" key="1">
    <source>
        <dbReference type="ARBA" id="ARBA00022737"/>
    </source>
</evidence>
<dbReference type="PANTHER" id="PTHR47942:SF63">
    <property type="entry name" value="PENTATRICOPEPTIDE REPEAT-CONTAINING PROTEIN"/>
    <property type="match status" value="1"/>
</dbReference>
<gene>
    <name evidence="4" type="ORF">PHATR_44221</name>
</gene>
<dbReference type="PaxDb" id="2850-Phatr44221"/>
<feature type="signal peptide" evidence="3">
    <location>
        <begin position="1"/>
        <end position="20"/>
    </location>
</feature>
<dbReference type="PANTHER" id="PTHR47942">
    <property type="entry name" value="TETRATRICOPEPTIDE REPEAT (TPR)-LIKE SUPERFAMILY PROTEIN-RELATED"/>
    <property type="match status" value="1"/>
</dbReference>
<dbReference type="GeneID" id="7203935"/>
<protein>
    <recommendedName>
        <fullName evidence="6">Pentatricopeptide repeat-containing protein</fullName>
    </recommendedName>
</protein>
<organism evidence="4 5">
    <name type="scientific">Phaeodactylum tricornutum (strain CCAP 1055/1)</name>
    <dbReference type="NCBI Taxonomy" id="556484"/>
    <lineage>
        <taxon>Eukaryota</taxon>
        <taxon>Sar</taxon>
        <taxon>Stramenopiles</taxon>
        <taxon>Ochrophyta</taxon>
        <taxon>Bacillariophyta</taxon>
        <taxon>Bacillariophyceae</taxon>
        <taxon>Bacillariophycidae</taxon>
        <taxon>Naviculales</taxon>
        <taxon>Phaeodactylaceae</taxon>
        <taxon>Phaeodactylum</taxon>
    </lineage>
</organism>
<evidence type="ECO:0000256" key="3">
    <source>
        <dbReference type="SAM" id="SignalP"/>
    </source>
</evidence>
<sequence length="249" mass="27667">MKRQILPYVFLCCGIPQVASLSLSDTKHPAPSVARNPSQIRPFSTEDSPARRPSLRAEKRRLQRKQTTSLNSSQQRRKESLRVGNNPLLSLNLNLDALARAQAADRAQELYQRIAALHEEGYYAVAPDTVSFNSVLKAWQNDVHGALKFWESQFSPQGTPFASQGTSSHTTMQPNTRSYNILLLALAKAGRAAHAEIVLRYMQEPDPVFILPDTVTYNTVLLAYAVTGCLALESDTAVRAECLLQEMIN</sequence>
<feature type="compositionally biased region" description="Polar residues" evidence="2">
    <location>
        <begin position="35"/>
        <end position="47"/>
    </location>
</feature>
<feature type="compositionally biased region" description="Polar residues" evidence="2">
    <location>
        <begin position="65"/>
        <end position="74"/>
    </location>
</feature>
<name>B5Y5R7_PHATC</name>
<evidence type="ECO:0000313" key="5">
    <source>
        <dbReference type="Proteomes" id="UP000000759"/>
    </source>
</evidence>
<keyword evidence="1" id="KW-0677">Repeat</keyword>
<dbReference type="HOGENOM" id="CLU_441117_0_0_1"/>